<keyword evidence="1" id="KW-0812">Transmembrane</keyword>
<organism evidence="2 3">
    <name type="scientific">Glossina austeni</name>
    <name type="common">Savannah tsetse fly</name>
    <dbReference type="NCBI Taxonomy" id="7395"/>
    <lineage>
        <taxon>Eukaryota</taxon>
        <taxon>Metazoa</taxon>
        <taxon>Ecdysozoa</taxon>
        <taxon>Arthropoda</taxon>
        <taxon>Hexapoda</taxon>
        <taxon>Insecta</taxon>
        <taxon>Pterygota</taxon>
        <taxon>Neoptera</taxon>
        <taxon>Endopterygota</taxon>
        <taxon>Diptera</taxon>
        <taxon>Brachycera</taxon>
        <taxon>Muscomorpha</taxon>
        <taxon>Hippoboscoidea</taxon>
        <taxon>Glossinidae</taxon>
        <taxon>Glossina</taxon>
    </lineage>
</organism>
<feature type="transmembrane region" description="Helical" evidence="1">
    <location>
        <begin position="50"/>
        <end position="69"/>
    </location>
</feature>
<keyword evidence="3" id="KW-1185">Reference proteome</keyword>
<evidence type="ECO:0000313" key="3">
    <source>
        <dbReference type="Proteomes" id="UP000078200"/>
    </source>
</evidence>
<evidence type="ECO:0000256" key="1">
    <source>
        <dbReference type="SAM" id="Phobius"/>
    </source>
</evidence>
<evidence type="ECO:0000313" key="2">
    <source>
        <dbReference type="EnsemblMetazoa" id="GAUT019524-PA"/>
    </source>
</evidence>
<keyword evidence="1" id="KW-0472">Membrane</keyword>
<protein>
    <submittedName>
        <fullName evidence="2">Uncharacterized protein</fullName>
    </submittedName>
</protein>
<keyword evidence="1" id="KW-1133">Transmembrane helix</keyword>
<dbReference type="EnsemblMetazoa" id="GAUT019524-RA">
    <property type="protein sequence ID" value="GAUT019524-PA"/>
    <property type="gene ID" value="GAUT019524"/>
</dbReference>
<dbReference type="Proteomes" id="UP000078200">
    <property type="component" value="Unassembled WGS sequence"/>
</dbReference>
<reference evidence="2" key="1">
    <citation type="submission" date="2020-05" db="UniProtKB">
        <authorList>
            <consortium name="EnsemblMetazoa"/>
        </authorList>
    </citation>
    <scope>IDENTIFICATION</scope>
    <source>
        <strain evidence="2">TTRI</strain>
    </source>
</reference>
<dbReference type="VEuPathDB" id="VectorBase:GAUT019524"/>
<sequence>MSMTILISVDSARLKAQNALCRMQFTSSTTTTTTGAVTLYTLPKAIRMHIVVRTLVFMFFLVVVVPMRFCSLLMAPNISNNKSFTDSPIVAKRNLSSINLGSFKDGNILSLDALKQKIFLRHITKFICPWPSLNIV</sequence>
<accession>A0A1A9UY40</accession>
<name>A0A1A9UY40_GLOAU</name>
<proteinExistence type="predicted"/>
<dbReference type="AlphaFoldDB" id="A0A1A9UY40"/>